<evidence type="ECO:0000313" key="1">
    <source>
        <dbReference type="EMBL" id="SFV52195.1"/>
    </source>
</evidence>
<name>A0A1W1BFE1_9ZZZZ</name>
<sequence length="40" mass="4859">MGQHNYYHLLIEISSETLSKFMREFNINYTSTRILSRYDS</sequence>
<dbReference type="EMBL" id="FPHC01000025">
    <property type="protein sequence ID" value="SFV52195.1"/>
    <property type="molecule type" value="Genomic_DNA"/>
</dbReference>
<dbReference type="AlphaFoldDB" id="A0A1W1BFE1"/>
<reference evidence="1" key="1">
    <citation type="submission" date="2016-10" db="EMBL/GenBank/DDBJ databases">
        <authorList>
            <person name="de Groot N.N."/>
        </authorList>
    </citation>
    <scope>NUCLEOTIDE SEQUENCE</scope>
</reference>
<gene>
    <name evidence="1" type="ORF">MNB_SV-6-1189</name>
</gene>
<accession>A0A1W1BFE1</accession>
<proteinExistence type="predicted"/>
<protein>
    <submittedName>
        <fullName evidence="1">Uncharacterized protein</fullName>
    </submittedName>
</protein>
<organism evidence="1">
    <name type="scientific">hydrothermal vent metagenome</name>
    <dbReference type="NCBI Taxonomy" id="652676"/>
    <lineage>
        <taxon>unclassified sequences</taxon>
        <taxon>metagenomes</taxon>
        <taxon>ecological metagenomes</taxon>
    </lineage>
</organism>